<sequence>MDIQDTLDIVGNLATVGFRAIAVQLGHQAHQAHQDILASLDSADRAHQDIQGSADTLDQEFLDFQDLAVQSVHQAFRDILDSVELAPVDSVATAEFLDSVDSLVLAGQDFLVILDSLVPKAPRDLAGFLDSVAKSVPVDLVDSVVLQEPMEHQAHQDIVAIQDQAFRVIAGFLVPVASKVHRSILKAQWPHQLACQPLGTMSMMPISFHRMAIYMFGLGQFGIMSAK</sequence>
<organism evidence="2">
    <name type="scientific">uncultured Caudovirales phage</name>
    <dbReference type="NCBI Taxonomy" id="2100421"/>
    <lineage>
        <taxon>Viruses</taxon>
        <taxon>Duplodnaviria</taxon>
        <taxon>Heunggongvirae</taxon>
        <taxon>Uroviricota</taxon>
        <taxon>Caudoviricetes</taxon>
        <taxon>Peduoviridae</taxon>
        <taxon>Maltschvirus</taxon>
        <taxon>Maltschvirus maltsch</taxon>
    </lineage>
</organism>
<name>A0A6J5LKY9_9CAUD</name>
<evidence type="ECO:0000313" key="2">
    <source>
        <dbReference type="EMBL" id="CAB4133757.1"/>
    </source>
</evidence>
<protein>
    <submittedName>
        <fullName evidence="2">Uncharacterized protein</fullName>
    </submittedName>
</protein>
<accession>A0A6J5LKY9</accession>
<proteinExistence type="predicted"/>
<dbReference type="EMBL" id="LR796202">
    <property type="protein sequence ID" value="CAB4126747.1"/>
    <property type="molecule type" value="Genomic_DNA"/>
</dbReference>
<evidence type="ECO:0000313" key="1">
    <source>
        <dbReference type="EMBL" id="CAB4126747.1"/>
    </source>
</evidence>
<reference evidence="2" key="1">
    <citation type="submission" date="2020-04" db="EMBL/GenBank/DDBJ databases">
        <authorList>
            <person name="Chiriac C."/>
            <person name="Salcher M."/>
            <person name="Ghai R."/>
            <person name="Kavagutti S V."/>
        </authorList>
    </citation>
    <scope>NUCLEOTIDE SEQUENCE</scope>
</reference>
<dbReference type="EMBL" id="LR796276">
    <property type="protein sequence ID" value="CAB4133757.1"/>
    <property type="molecule type" value="Genomic_DNA"/>
</dbReference>
<gene>
    <name evidence="2" type="ORF">UFOVP262_11</name>
    <name evidence="1" type="ORF">UFOVP90_29</name>
</gene>